<reference evidence="1 2" key="1">
    <citation type="submission" date="2019-08" db="EMBL/GenBank/DDBJ databases">
        <title>Gluconobacter frateurii HD924 genome.</title>
        <authorList>
            <person name="Liu Y."/>
            <person name="Zhang P."/>
        </authorList>
    </citation>
    <scope>NUCLEOTIDE SEQUENCE [LARGE SCALE GENOMIC DNA]</scope>
    <source>
        <strain evidence="1 2">HD924</strain>
    </source>
</reference>
<sequence>MLMSYDENGTDSEIRELVRELQTDAEQLNIMMNKSGASEDLKHMIAALADKIDGLTSLVH</sequence>
<dbReference type="AlphaFoldDB" id="A0AAJ0QFN3"/>
<accession>A0AAJ0QFN3</accession>
<evidence type="ECO:0000313" key="2">
    <source>
        <dbReference type="Proteomes" id="UP000323560"/>
    </source>
</evidence>
<evidence type="ECO:0000313" key="1">
    <source>
        <dbReference type="EMBL" id="QEH96061.1"/>
    </source>
</evidence>
<proteinExistence type="predicted"/>
<dbReference type="EMBL" id="CP043043">
    <property type="protein sequence ID" value="QEH96061.1"/>
    <property type="molecule type" value="Genomic_DNA"/>
</dbReference>
<organism evidence="1 2">
    <name type="scientific">Gluconobacter thailandicus</name>
    <dbReference type="NCBI Taxonomy" id="257438"/>
    <lineage>
        <taxon>Bacteria</taxon>
        <taxon>Pseudomonadati</taxon>
        <taxon>Pseudomonadota</taxon>
        <taxon>Alphaproteobacteria</taxon>
        <taxon>Acetobacterales</taxon>
        <taxon>Acetobacteraceae</taxon>
        <taxon>Gluconobacter</taxon>
    </lineage>
</organism>
<name>A0AAJ0QFN3_GLUTH</name>
<protein>
    <submittedName>
        <fullName evidence="1">Uncharacterized protein</fullName>
    </submittedName>
</protein>
<gene>
    <name evidence="1" type="ORF">FXF46_07070</name>
</gene>
<dbReference type="KEGG" id="gti:FXF46_07070"/>
<dbReference type="Proteomes" id="UP000323560">
    <property type="component" value="Chromosome"/>
</dbReference>